<reference evidence="1" key="1">
    <citation type="submission" date="2018-11" db="EMBL/GenBank/DDBJ databases">
        <title>The sequence and de novo assembly of Larimichthys crocea genome using PacBio and Hi-C technologies.</title>
        <authorList>
            <person name="Xu P."/>
            <person name="Chen B."/>
            <person name="Zhou Z."/>
            <person name="Ke Q."/>
            <person name="Wu Y."/>
            <person name="Bai H."/>
            <person name="Pu F."/>
        </authorList>
    </citation>
    <scope>NUCLEOTIDE SEQUENCE</scope>
    <source>
        <tissue evidence="1">Muscle</tissue>
    </source>
</reference>
<dbReference type="EMBL" id="CM011677">
    <property type="protein sequence ID" value="TMS20249.1"/>
    <property type="molecule type" value="Genomic_DNA"/>
</dbReference>
<comment type="caution">
    <text evidence="1">The sequence shown here is derived from an EMBL/GenBank/DDBJ whole genome shotgun (WGS) entry which is preliminary data.</text>
</comment>
<name>A0ACD3RLB3_LARCR</name>
<keyword evidence="2" id="KW-1185">Reference proteome</keyword>
<accession>A0ACD3RLB3</accession>
<gene>
    <name evidence="1" type="ORF">E3U43_006742</name>
</gene>
<proteinExistence type="predicted"/>
<organism evidence="1 2">
    <name type="scientific">Larimichthys crocea</name>
    <name type="common">Large yellow croaker</name>
    <name type="synonym">Pseudosciaena crocea</name>
    <dbReference type="NCBI Taxonomy" id="215358"/>
    <lineage>
        <taxon>Eukaryota</taxon>
        <taxon>Metazoa</taxon>
        <taxon>Chordata</taxon>
        <taxon>Craniata</taxon>
        <taxon>Vertebrata</taxon>
        <taxon>Euteleostomi</taxon>
        <taxon>Actinopterygii</taxon>
        <taxon>Neopterygii</taxon>
        <taxon>Teleostei</taxon>
        <taxon>Neoteleostei</taxon>
        <taxon>Acanthomorphata</taxon>
        <taxon>Eupercaria</taxon>
        <taxon>Sciaenidae</taxon>
        <taxon>Larimichthys</taxon>
    </lineage>
</organism>
<protein>
    <submittedName>
        <fullName evidence="1">Uncharacterized protein</fullName>
    </submittedName>
</protein>
<sequence>MASPGGSSSSRSGMSRRTRVDGMWLGGEDFNQKGSFIHKPSQGWLHPDKKIAGPGASYIVRYMGCIEVLKSMRSLDFNTRTQVTREAINRLCEAVPGGKGAWRKKVIAHHPMQSISFASGGDTDTPDYVAYVAKDPVNQRACHILECSDGLAQSVISTIGQAFELQFKQYLHSPPKTMASVERSVRTEEPMWGEDEDFSDHDYYNSIPGKEPPIGGVVDSRLRPSGALLGHIHTQPQSKTTAQMGSPARREQTSYPPGQLCYELHWDTETTCSSGLTSDGYLCADGQPPGSRDYEEHHYVNTQNLENLDSRGPEGQRGGRAPDSPKKDLF</sequence>
<evidence type="ECO:0000313" key="1">
    <source>
        <dbReference type="EMBL" id="TMS20249.1"/>
    </source>
</evidence>
<evidence type="ECO:0000313" key="2">
    <source>
        <dbReference type="Proteomes" id="UP000793456"/>
    </source>
</evidence>
<dbReference type="Proteomes" id="UP000793456">
    <property type="component" value="Chromosome IV"/>
</dbReference>